<dbReference type="InterPro" id="IPR000847">
    <property type="entry name" value="LysR_HTH_N"/>
</dbReference>
<dbReference type="PROSITE" id="PS50931">
    <property type="entry name" value="HTH_LYSR"/>
    <property type="match status" value="1"/>
</dbReference>
<dbReference type="OrthoDB" id="9808620at2"/>
<evidence type="ECO:0000313" key="6">
    <source>
        <dbReference type="EMBL" id="PSJ63650.1"/>
    </source>
</evidence>
<evidence type="ECO:0000256" key="1">
    <source>
        <dbReference type="ARBA" id="ARBA00009437"/>
    </source>
</evidence>
<dbReference type="AlphaFoldDB" id="A0A2P7SMB5"/>
<dbReference type="InterPro" id="IPR005119">
    <property type="entry name" value="LysR_subst-bd"/>
</dbReference>
<dbReference type="SUPFAM" id="SSF46785">
    <property type="entry name" value="Winged helix' DNA-binding domain"/>
    <property type="match status" value="1"/>
</dbReference>
<dbReference type="Proteomes" id="UP000240653">
    <property type="component" value="Unassembled WGS sequence"/>
</dbReference>
<dbReference type="EMBL" id="PXYL01000001">
    <property type="protein sequence ID" value="PSJ63650.1"/>
    <property type="molecule type" value="Genomic_DNA"/>
</dbReference>
<dbReference type="GO" id="GO:0000976">
    <property type="term" value="F:transcription cis-regulatory region binding"/>
    <property type="evidence" value="ECO:0007669"/>
    <property type="project" value="TreeGrafter"/>
</dbReference>
<keyword evidence="3" id="KW-0238">DNA-binding</keyword>
<dbReference type="PANTHER" id="PTHR30126">
    <property type="entry name" value="HTH-TYPE TRANSCRIPTIONAL REGULATOR"/>
    <property type="match status" value="1"/>
</dbReference>
<sequence length="297" mass="32241">MTLEQLRIFVAVAEREHVTRAARDLNLTQSATSAAVAALEARHATKLFNRVGRRIELTEAGRLFLDEARAVLARAASAEAVLADLAGLKRGSLHLAASQTVANYWLPPFMHRFQTQYPGISMRLTIGNTEQVAASVRDGFSDLGFVEGEIDDPALSVTPAAEDEMALVVGASHPWATRTALAPTELTQTRWVLREPGSGTRAMFEEVLEDFGIAPAELEVALELASNEAVRTAVIAGAGATVMSRFVTEAAVAAGRLVQMPLALPKRRFLAIRHKERHLTHAQREFLALVDETSRSV</sequence>
<dbReference type="Pfam" id="PF00126">
    <property type="entry name" value="HTH_1"/>
    <property type="match status" value="1"/>
</dbReference>
<evidence type="ECO:0000259" key="5">
    <source>
        <dbReference type="PROSITE" id="PS50931"/>
    </source>
</evidence>
<dbReference type="FunFam" id="1.10.10.10:FF:000001">
    <property type="entry name" value="LysR family transcriptional regulator"/>
    <property type="match status" value="1"/>
</dbReference>
<dbReference type="RefSeq" id="WP_106722001.1">
    <property type="nucleotide sequence ID" value="NZ_PXYL01000001.1"/>
</dbReference>
<keyword evidence="4" id="KW-0804">Transcription</keyword>
<dbReference type="InterPro" id="IPR036388">
    <property type="entry name" value="WH-like_DNA-bd_sf"/>
</dbReference>
<evidence type="ECO:0000313" key="7">
    <source>
        <dbReference type="Proteomes" id="UP000240653"/>
    </source>
</evidence>
<dbReference type="GO" id="GO:0003700">
    <property type="term" value="F:DNA-binding transcription factor activity"/>
    <property type="evidence" value="ECO:0007669"/>
    <property type="project" value="InterPro"/>
</dbReference>
<reference evidence="6 7" key="1">
    <citation type="submission" date="2018-03" db="EMBL/GenBank/DDBJ databases">
        <title>The draft genome of Mesorhizobium soli JCM 19897.</title>
        <authorList>
            <person name="Li L."/>
            <person name="Liu L."/>
            <person name="Liang L."/>
            <person name="Wang T."/>
            <person name="Zhang X."/>
        </authorList>
    </citation>
    <scope>NUCLEOTIDE SEQUENCE [LARGE SCALE GENOMIC DNA]</scope>
    <source>
        <strain evidence="6 7">JCM 19897</strain>
    </source>
</reference>
<dbReference type="InterPro" id="IPR036390">
    <property type="entry name" value="WH_DNA-bd_sf"/>
</dbReference>
<organism evidence="6 7">
    <name type="scientific">Pseudaminobacter soli</name>
    <name type="common">ex Li et al. 2025</name>
    <dbReference type="NCBI Taxonomy" id="1295366"/>
    <lineage>
        <taxon>Bacteria</taxon>
        <taxon>Pseudomonadati</taxon>
        <taxon>Pseudomonadota</taxon>
        <taxon>Alphaproteobacteria</taxon>
        <taxon>Hyphomicrobiales</taxon>
        <taxon>Phyllobacteriaceae</taxon>
        <taxon>Pseudaminobacter</taxon>
    </lineage>
</organism>
<evidence type="ECO:0000256" key="3">
    <source>
        <dbReference type="ARBA" id="ARBA00023125"/>
    </source>
</evidence>
<evidence type="ECO:0000256" key="2">
    <source>
        <dbReference type="ARBA" id="ARBA00023015"/>
    </source>
</evidence>
<dbReference type="CDD" id="cd08420">
    <property type="entry name" value="PBP2_CysL_like"/>
    <property type="match status" value="1"/>
</dbReference>
<feature type="domain" description="HTH lysR-type" evidence="5">
    <location>
        <begin position="1"/>
        <end position="58"/>
    </location>
</feature>
<dbReference type="PRINTS" id="PR00039">
    <property type="entry name" value="HTHLYSR"/>
</dbReference>
<comment type="caution">
    <text evidence="6">The sequence shown here is derived from an EMBL/GenBank/DDBJ whole genome shotgun (WGS) entry which is preliminary data.</text>
</comment>
<dbReference type="SUPFAM" id="SSF53850">
    <property type="entry name" value="Periplasmic binding protein-like II"/>
    <property type="match status" value="1"/>
</dbReference>
<dbReference type="Pfam" id="PF03466">
    <property type="entry name" value="LysR_substrate"/>
    <property type="match status" value="1"/>
</dbReference>
<name>A0A2P7SMB5_9HYPH</name>
<evidence type="ECO:0000256" key="4">
    <source>
        <dbReference type="ARBA" id="ARBA00023163"/>
    </source>
</evidence>
<dbReference type="Gene3D" id="3.40.190.290">
    <property type="match status" value="1"/>
</dbReference>
<accession>A0A2P7SMB5</accession>
<proteinExistence type="inferred from homology"/>
<keyword evidence="7" id="KW-1185">Reference proteome</keyword>
<dbReference type="PANTHER" id="PTHR30126:SF39">
    <property type="entry name" value="HTH-TYPE TRANSCRIPTIONAL REGULATOR CYSL"/>
    <property type="match status" value="1"/>
</dbReference>
<gene>
    <name evidence="6" type="ORF">C7I85_00495</name>
</gene>
<dbReference type="Gene3D" id="1.10.10.10">
    <property type="entry name" value="Winged helix-like DNA-binding domain superfamily/Winged helix DNA-binding domain"/>
    <property type="match status" value="1"/>
</dbReference>
<keyword evidence="2" id="KW-0805">Transcription regulation</keyword>
<protein>
    <submittedName>
        <fullName evidence="6">LysR family transcriptional regulator</fullName>
    </submittedName>
</protein>
<comment type="similarity">
    <text evidence="1">Belongs to the LysR transcriptional regulatory family.</text>
</comment>